<protein>
    <submittedName>
        <fullName evidence="2">Uncharacterized protein</fullName>
    </submittedName>
</protein>
<dbReference type="AlphaFoldDB" id="A0A815WRX5"/>
<accession>A0A815WRX5</accession>
<evidence type="ECO:0000313" key="2">
    <source>
        <dbReference type="EMBL" id="CAF1548893.1"/>
    </source>
</evidence>
<keyword evidence="3" id="KW-1185">Reference proteome</keyword>
<dbReference type="Proteomes" id="UP000663828">
    <property type="component" value="Unassembled WGS sequence"/>
</dbReference>
<sequence length="328" mass="38138">MKDAPPVWKICPMSYGSNFSPFLLGFKSNPLGFSGKLNERIIALARETLNRVAFEIFTMSIFSHTIRLRLSLQHISELTLLVQSDDLPRVQHLHITLQDKVGYLLDWPIYRKIPSRFTSCPNDLRPSQADQSELRTLHLQNIFMSDVLLLIEHLPSMARSKSLTLIHCDVTDTNQLIIFKYAISRYLLTWRFLRYVLWFPNEIILDRNDSLCWLNLADCAVEEETYDDGKSSRVVLYTVPYPVDCCRQVNNHTFTRRSPVSQMANQLCWTVDQDPLSIDHSVARLQYVRSLQWNYVIQSIDPHPRLSNEQGSLARVLIDSNEEIILWL</sequence>
<organism evidence="2 3">
    <name type="scientific">Adineta ricciae</name>
    <name type="common">Rotifer</name>
    <dbReference type="NCBI Taxonomy" id="249248"/>
    <lineage>
        <taxon>Eukaryota</taxon>
        <taxon>Metazoa</taxon>
        <taxon>Spiralia</taxon>
        <taxon>Gnathifera</taxon>
        <taxon>Rotifera</taxon>
        <taxon>Eurotatoria</taxon>
        <taxon>Bdelloidea</taxon>
        <taxon>Adinetida</taxon>
        <taxon>Adinetidae</taxon>
        <taxon>Adineta</taxon>
    </lineage>
</organism>
<evidence type="ECO:0000313" key="3">
    <source>
        <dbReference type="Proteomes" id="UP000663828"/>
    </source>
</evidence>
<dbReference type="EMBL" id="CAJNOJ010000178">
    <property type="protein sequence ID" value="CAF1248225.1"/>
    <property type="molecule type" value="Genomic_DNA"/>
</dbReference>
<gene>
    <name evidence="1" type="ORF">EDS130_LOCUS27826</name>
    <name evidence="2" type="ORF">XAT740_LOCUS42734</name>
</gene>
<name>A0A815WRX5_ADIRI</name>
<evidence type="ECO:0000313" key="1">
    <source>
        <dbReference type="EMBL" id="CAF1248225.1"/>
    </source>
</evidence>
<reference evidence="2" key="1">
    <citation type="submission" date="2021-02" db="EMBL/GenBank/DDBJ databases">
        <authorList>
            <person name="Nowell W R."/>
        </authorList>
    </citation>
    <scope>NUCLEOTIDE SEQUENCE</scope>
</reference>
<dbReference type="EMBL" id="CAJNOR010005162">
    <property type="protein sequence ID" value="CAF1548893.1"/>
    <property type="molecule type" value="Genomic_DNA"/>
</dbReference>
<proteinExistence type="predicted"/>
<comment type="caution">
    <text evidence="2">The sequence shown here is derived from an EMBL/GenBank/DDBJ whole genome shotgun (WGS) entry which is preliminary data.</text>
</comment>
<dbReference type="Proteomes" id="UP000663852">
    <property type="component" value="Unassembled WGS sequence"/>
</dbReference>